<evidence type="ECO:0000313" key="10">
    <source>
        <dbReference type="Proteomes" id="UP001150062"/>
    </source>
</evidence>
<feature type="compositionally biased region" description="Basic and acidic residues" evidence="7">
    <location>
        <begin position="349"/>
        <end position="365"/>
    </location>
</feature>
<dbReference type="InterPro" id="IPR009617">
    <property type="entry name" value="Seipin"/>
</dbReference>
<feature type="transmembrane region" description="Helical" evidence="8">
    <location>
        <begin position="21"/>
        <end position="48"/>
    </location>
</feature>
<dbReference type="PANTHER" id="PTHR21212">
    <property type="entry name" value="BERNARDINELLI-SEIP CONGENITAL LIPODYSTROPHY 2 HOMOLOG BSCL2 PROTEIN"/>
    <property type="match status" value="1"/>
</dbReference>
<keyword evidence="10" id="KW-1185">Reference proteome</keyword>
<dbReference type="Proteomes" id="UP001150062">
    <property type="component" value="Unassembled WGS sequence"/>
</dbReference>
<organism evidence="9 10">
    <name type="scientific">Anaeramoeba flamelloides</name>
    <dbReference type="NCBI Taxonomy" id="1746091"/>
    <lineage>
        <taxon>Eukaryota</taxon>
        <taxon>Metamonada</taxon>
        <taxon>Anaeramoebidae</taxon>
        <taxon>Anaeramoeba</taxon>
    </lineage>
</organism>
<name>A0ABQ8X2D6_9EUKA</name>
<reference evidence="9" key="1">
    <citation type="submission" date="2022-08" db="EMBL/GenBank/DDBJ databases">
        <title>Novel sulfate-reducing endosymbionts in the free-living metamonad Anaeramoeba.</title>
        <authorList>
            <person name="Jerlstrom-Hultqvist J."/>
            <person name="Cepicka I."/>
            <person name="Gallot-Lavallee L."/>
            <person name="Salas-Leiva D."/>
            <person name="Curtis B.A."/>
            <person name="Zahonova K."/>
            <person name="Pipaliya S."/>
            <person name="Dacks J."/>
            <person name="Roger A.J."/>
        </authorList>
    </citation>
    <scope>NUCLEOTIDE SEQUENCE</scope>
    <source>
        <strain evidence="9">Schooner1</strain>
    </source>
</reference>
<gene>
    <name evidence="9" type="ORF">M0813_10824</name>
</gene>
<dbReference type="CDD" id="cd23995">
    <property type="entry name" value="Seipin_BSCL2_like"/>
    <property type="match status" value="1"/>
</dbReference>
<feature type="transmembrane region" description="Helical" evidence="8">
    <location>
        <begin position="233"/>
        <end position="264"/>
    </location>
</feature>
<evidence type="ECO:0000256" key="7">
    <source>
        <dbReference type="SAM" id="MobiDB-lite"/>
    </source>
</evidence>
<dbReference type="PANTHER" id="PTHR21212:SF0">
    <property type="entry name" value="SEIPIN"/>
    <property type="match status" value="1"/>
</dbReference>
<dbReference type="EMBL" id="JAOAOG010000342">
    <property type="protein sequence ID" value="KAJ6226606.1"/>
    <property type="molecule type" value="Genomic_DNA"/>
</dbReference>
<sequence>MISGLRSFVSNLIFCWFKRIGFVLGHACGIMFLSGLVILTSIGSYFLFYNFYIPPSQISSSTEISPSPENKTIYFSQVELSENSSVMGKYSSERVLKGNQKYTIYLELSIHDTPSSFQQKRIDVVSKITSNQKDLFTISKPIYIQPRNVFSKIIRFAIFQFPSQIHLQLPYLPNFLKDNRKIYIECFENYEEQKEHPLTKIEFSLSNLEVPIQYATVVIKAQYVGLRHFFHDWFFTAAFLGIFISFIIQFFFAILFYIAFWIFIRRIFNKIVNNNVNNGEYNYRNIKYLKKKSNTNKMNSNNYSNFSNYEEIEEISSSDEWEENYSNYENLKKKSNSLLTNNVSQNIENQDRNEKKKSLTSQKEEDQNDAIIEIPKML</sequence>
<proteinExistence type="predicted"/>
<dbReference type="Pfam" id="PF06775">
    <property type="entry name" value="Seipin"/>
    <property type="match status" value="1"/>
</dbReference>
<accession>A0ABQ8X2D6</accession>
<protein>
    <submittedName>
        <fullName evidence="9">Seipin</fullName>
    </submittedName>
</protein>
<evidence type="ECO:0000256" key="4">
    <source>
        <dbReference type="ARBA" id="ARBA00022989"/>
    </source>
</evidence>
<evidence type="ECO:0000256" key="8">
    <source>
        <dbReference type="SAM" id="Phobius"/>
    </source>
</evidence>
<evidence type="ECO:0000256" key="1">
    <source>
        <dbReference type="ARBA" id="ARBA00004477"/>
    </source>
</evidence>
<evidence type="ECO:0000256" key="3">
    <source>
        <dbReference type="ARBA" id="ARBA00022824"/>
    </source>
</evidence>
<comment type="caution">
    <text evidence="9">The sequence shown here is derived from an EMBL/GenBank/DDBJ whole genome shotgun (WGS) entry which is preliminary data.</text>
</comment>
<keyword evidence="4 8" id="KW-1133">Transmembrane helix</keyword>
<evidence type="ECO:0000256" key="5">
    <source>
        <dbReference type="ARBA" id="ARBA00023098"/>
    </source>
</evidence>
<evidence type="ECO:0000256" key="2">
    <source>
        <dbReference type="ARBA" id="ARBA00022692"/>
    </source>
</evidence>
<evidence type="ECO:0000313" key="9">
    <source>
        <dbReference type="EMBL" id="KAJ6226606.1"/>
    </source>
</evidence>
<keyword evidence="2 8" id="KW-0812">Transmembrane</keyword>
<comment type="subcellular location">
    <subcellularLocation>
        <location evidence="1">Endoplasmic reticulum membrane</location>
        <topology evidence="1">Multi-pass membrane protein</topology>
    </subcellularLocation>
</comment>
<keyword evidence="3" id="KW-0256">Endoplasmic reticulum</keyword>
<keyword evidence="6 8" id="KW-0472">Membrane</keyword>
<keyword evidence="5" id="KW-0443">Lipid metabolism</keyword>
<evidence type="ECO:0000256" key="6">
    <source>
        <dbReference type="ARBA" id="ARBA00023136"/>
    </source>
</evidence>
<feature type="region of interest" description="Disordered" evidence="7">
    <location>
        <begin position="344"/>
        <end position="369"/>
    </location>
</feature>